<sequence length="94" mass="10852">MTGNCRQSMSVKSGLNTMMANLITKPKSKPIIVEKEFNSDDEDAPKIKVTPHFLLITYRMSYRQKVNRIGKTPNFVKPFVMEVKMLSPRRIIVH</sequence>
<evidence type="ECO:0000313" key="2">
    <source>
        <dbReference type="Proteomes" id="UP001470230"/>
    </source>
</evidence>
<evidence type="ECO:0000313" key="1">
    <source>
        <dbReference type="EMBL" id="KAK8897512.1"/>
    </source>
</evidence>
<gene>
    <name evidence="1" type="ORF">M9Y10_015468</name>
</gene>
<proteinExistence type="predicted"/>
<dbReference type="EMBL" id="JAPFFF010000002">
    <property type="protein sequence ID" value="KAK8897512.1"/>
    <property type="molecule type" value="Genomic_DNA"/>
</dbReference>
<dbReference type="Proteomes" id="UP001470230">
    <property type="component" value="Unassembled WGS sequence"/>
</dbReference>
<reference evidence="1 2" key="1">
    <citation type="submission" date="2024-04" db="EMBL/GenBank/DDBJ databases">
        <title>Tritrichomonas musculus Genome.</title>
        <authorList>
            <person name="Alves-Ferreira E."/>
            <person name="Grigg M."/>
            <person name="Lorenzi H."/>
            <person name="Galac M."/>
        </authorList>
    </citation>
    <scope>NUCLEOTIDE SEQUENCE [LARGE SCALE GENOMIC DNA]</scope>
    <source>
        <strain evidence="1 2">EAF2021</strain>
    </source>
</reference>
<organism evidence="1 2">
    <name type="scientific">Tritrichomonas musculus</name>
    <dbReference type="NCBI Taxonomy" id="1915356"/>
    <lineage>
        <taxon>Eukaryota</taxon>
        <taxon>Metamonada</taxon>
        <taxon>Parabasalia</taxon>
        <taxon>Tritrichomonadida</taxon>
        <taxon>Tritrichomonadidae</taxon>
        <taxon>Tritrichomonas</taxon>
    </lineage>
</organism>
<accession>A0ABR2L458</accession>
<protein>
    <submittedName>
        <fullName evidence="1">Uncharacterized protein</fullName>
    </submittedName>
</protein>
<comment type="caution">
    <text evidence="1">The sequence shown here is derived from an EMBL/GenBank/DDBJ whole genome shotgun (WGS) entry which is preliminary data.</text>
</comment>
<keyword evidence="2" id="KW-1185">Reference proteome</keyword>
<name>A0ABR2L458_9EUKA</name>